<evidence type="ECO:0000313" key="3">
    <source>
        <dbReference type="EMBL" id="OHA04279.1"/>
    </source>
</evidence>
<gene>
    <name evidence="3" type="ORF">A3J58_03400</name>
</gene>
<reference evidence="3 4" key="1">
    <citation type="journal article" date="2016" name="Nat. Commun.">
        <title>Thousands of microbial genomes shed light on interconnected biogeochemical processes in an aquifer system.</title>
        <authorList>
            <person name="Anantharaman K."/>
            <person name="Brown C.T."/>
            <person name="Hug L.A."/>
            <person name="Sharon I."/>
            <person name="Castelle C.J."/>
            <person name="Probst A.J."/>
            <person name="Thomas B.C."/>
            <person name="Singh A."/>
            <person name="Wilkins M.J."/>
            <person name="Karaoz U."/>
            <person name="Brodie E.L."/>
            <person name="Williams K.H."/>
            <person name="Hubbard S.S."/>
            <person name="Banfield J.F."/>
        </authorList>
    </citation>
    <scope>NUCLEOTIDE SEQUENCE [LARGE SCALE GENOMIC DNA]</scope>
</reference>
<dbReference type="InterPro" id="IPR052520">
    <property type="entry name" value="ATL_DNA_repair"/>
</dbReference>
<name>A0A1G2L0S0_9BACT</name>
<dbReference type="GO" id="GO:0003824">
    <property type="term" value="F:catalytic activity"/>
    <property type="evidence" value="ECO:0007669"/>
    <property type="project" value="InterPro"/>
</dbReference>
<dbReference type="InterPro" id="IPR036388">
    <property type="entry name" value="WH-like_DNA-bd_sf"/>
</dbReference>
<feature type="domain" description="Methylated-DNA-[protein]-cysteine S-methyltransferase DNA binding" evidence="2">
    <location>
        <begin position="2"/>
        <end position="71"/>
    </location>
</feature>
<dbReference type="Pfam" id="PF01035">
    <property type="entry name" value="DNA_binding_1"/>
    <property type="match status" value="1"/>
</dbReference>
<organism evidence="3 4">
    <name type="scientific">Candidatus Sungbacteria bacterium RIFCSPHIGHO2_02_FULL_52_23</name>
    <dbReference type="NCBI Taxonomy" id="1802274"/>
    <lineage>
        <taxon>Bacteria</taxon>
        <taxon>Candidatus Sungiibacteriota</taxon>
    </lineage>
</organism>
<keyword evidence="1" id="KW-0227">DNA damage</keyword>
<proteinExistence type="predicted"/>
<evidence type="ECO:0000313" key="4">
    <source>
        <dbReference type="Proteomes" id="UP000178510"/>
    </source>
</evidence>
<evidence type="ECO:0000259" key="2">
    <source>
        <dbReference type="Pfam" id="PF01035"/>
    </source>
</evidence>
<dbReference type="InterPro" id="IPR036217">
    <property type="entry name" value="MethylDNA_cys_MeTrfase_DNAb"/>
</dbReference>
<dbReference type="CDD" id="cd06445">
    <property type="entry name" value="ATase"/>
    <property type="match status" value="1"/>
</dbReference>
<dbReference type="SUPFAM" id="SSF46767">
    <property type="entry name" value="Methylated DNA-protein cysteine methyltransferase, C-terminal domain"/>
    <property type="match status" value="1"/>
</dbReference>
<sequence length="93" mass="10430">MPRGRVATYQQVAIAVSTPRAAQAVGWALRALPTGSDVPWQRVINSRGMISIRNLRAPKSLQARLLREEGVVVSVEEGNYVVDLDEYLWHPYK</sequence>
<comment type="caution">
    <text evidence="3">The sequence shown here is derived from an EMBL/GenBank/DDBJ whole genome shotgun (WGS) entry which is preliminary data.</text>
</comment>
<accession>A0A1G2L0S0</accession>
<dbReference type="Gene3D" id="1.10.10.10">
    <property type="entry name" value="Winged helix-like DNA-binding domain superfamily/Winged helix DNA-binding domain"/>
    <property type="match status" value="1"/>
</dbReference>
<dbReference type="AlphaFoldDB" id="A0A1G2L0S0"/>
<dbReference type="Proteomes" id="UP000178510">
    <property type="component" value="Unassembled WGS sequence"/>
</dbReference>
<dbReference type="PANTHER" id="PTHR42942:SF1">
    <property type="entry name" value="ALKYLTRANSFERASE-LIKE PROTEIN 1"/>
    <property type="match status" value="1"/>
</dbReference>
<dbReference type="EMBL" id="MHQM01000003">
    <property type="protein sequence ID" value="OHA04279.1"/>
    <property type="molecule type" value="Genomic_DNA"/>
</dbReference>
<dbReference type="InterPro" id="IPR014048">
    <property type="entry name" value="MethylDNA_cys_MeTrfase_DNA-bd"/>
</dbReference>
<dbReference type="GO" id="GO:0006281">
    <property type="term" value="P:DNA repair"/>
    <property type="evidence" value="ECO:0007669"/>
    <property type="project" value="InterPro"/>
</dbReference>
<protein>
    <recommendedName>
        <fullName evidence="2">Methylated-DNA-[protein]-cysteine S-methyltransferase DNA binding domain-containing protein</fullName>
    </recommendedName>
</protein>
<evidence type="ECO:0000256" key="1">
    <source>
        <dbReference type="ARBA" id="ARBA00022763"/>
    </source>
</evidence>
<dbReference type="PANTHER" id="PTHR42942">
    <property type="entry name" value="6-O-METHYLGUANINE DNA METHYLTRANSFERASE"/>
    <property type="match status" value="1"/>
</dbReference>